<feature type="transmembrane region" description="Helical" evidence="2">
    <location>
        <begin position="306"/>
        <end position="330"/>
    </location>
</feature>
<keyword evidence="4" id="KW-1185">Reference proteome</keyword>
<accession>A0A0J7XZJ8</accession>
<feature type="transmembrane region" description="Helical" evidence="2">
    <location>
        <begin position="737"/>
        <end position="760"/>
    </location>
</feature>
<dbReference type="OrthoDB" id="7481928at2"/>
<evidence type="ECO:0000256" key="1">
    <source>
        <dbReference type="SAM" id="MobiDB-lite"/>
    </source>
</evidence>
<feature type="transmembrane region" description="Helical" evidence="2">
    <location>
        <begin position="1356"/>
        <end position="1376"/>
    </location>
</feature>
<feature type="region of interest" description="Disordered" evidence="1">
    <location>
        <begin position="370"/>
        <end position="403"/>
    </location>
</feature>
<reference evidence="3 4" key="1">
    <citation type="journal article" date="2015" name="G3 (Bethesda)">
        <title>Insights into Ongoing Evolution of the Hexachlorocyclohexane Catabolic Pathway from Comparative Genomics of Ten Sphingomonadaceae Strains.</title>
        <authorList>
            <person name="Pearce S.L."/>
            <person name="Oakeshott J.G."/>
            <person name="Pandey G."/>
        </authorList>
    </citation>
    <scope>NUCLEOTIDE SEQUENCE [LARGE SCALE GENOMIC DNA]</scope>
    <source>
        <strain evidence="3 4">LL02</strain>
    </source>
</reference>
<feature type="transmembrane region" description="Helical" evidence="2">
    <location>
        <begin position="829"/>
        <end position="850"/>
    </location>
</feature>
<feature type="transmembrane region" description="Helical" evidence="2">
    <location>
        <begin position="274"/>
        <end position="294"/>
    </location>
</feature>
<dbReference type="EMBL" id="JACU01000004">
    <property type="protein sequence ID" value="KMS56633.1"/>
    <property type="molecule type" value="Genomic_DNA"/>
</dbReference>
<dbReference type="RefSeq" id="WP_059151017.1">
    <property type="nucleotide sequence ID" value="NZ_KQ130453.1"/>
</dbReference>
<feature type="transmembrane region" description="Helical" evidence="2">
    <location>
        <begin position="766"/>
        <end position="784"/>
    </location>
</feature>
<sequence>MLEKISSAPATRTAALLVSTCLIVVLLFGLLFVQARSDLTLRRQQADFGAVQRIAHQLHDLGDVVTERVSPEGRQDIGESRTERFQIEVAKPTDPAADWCAGAMATASQLRLGAEGTQARDRKLRIIAVSKGPPLCARASFDTILGDKSHDDGPRDLAIEGPDGTVLMVLRGDGDWPDKPLASALVTSRSTGTNDDGAVKLADAAKRDGAIPIVFAGIERLLYAWPLDLGRPVTITREGQPDVICLPRQCRIDALGEPPSVNAALGSLSPFTKAVFGFAVVLLLLLVPLIKLASIDPNGSLSWVDVIGIMAAVPLIVATLVTACMVVLAWTDLRRDSDVMARTLSAAMARDLNREIDDSLKALQSHAGELGAGHGAPYPPPSPLLDAKAGKPPTTGKEQAALSDPSPLPLLVVQLRRAEDGQVLNAAGASNHPPQADITKRRYFVRLRSGDTLPCDPKAPAQSTAPPAIIRKPHCNSGWTYVIDQVPAANNGNSRMVALLADPLSRGGFLMAGKPLASAMDVPMPADFGFAVIDPVSLEVLHHSDPTREHSENFDQQLDTTTELKRAAQALRARCDAAAMGAPSPAPTLAFTGLYGGRKVRMTFGAACSPRWLVAVWYDKTRLENLALAPAYLAGTMMLAVGILLAIAMTLAAMVDRAALVRRLWPDPDPALDAARKQWLDRTIVPHILLGVLMLAGLFTASGDAMLLHGLLGSFVLTMLFAKPQANGQWHRGMQRLAGAALAGFACIALFAAACMVTAGQPPWRIVLHGLLLVAIALLATDGWRGRYTVQALLEAVVNRHAARPRHRKGDRLASVAHRLRRVLRLQAIALYLLAVIPPIAAYCAGAGVVRADRAPQNMLRLEDAREAGSKAISALQRSLYPCAPRENAASAPCGPAPARFTPHLFVEATLLERYRHDLGARSPLAAPVLYLWSPRQQDSAGSVANPGAAAAALLSNVRDAAQETGEAFPPDLPGKLAILVGDILFVVAAAIAAIYAVYRLLLLLANSLFGLQHFAFRALHPPHSPSQIREMWTSNSATEPVKAVFIDYPYRQFTDLQIELSHGRGFELFDLAIERDRLGDKTMALLTVKSWVVTGFESIVANRQLRLKTLSLLEQLTARPEANIFFFAQTLPLVRLRQTREREKREADAAGVAGVMNESESYRWAELFSEFITYTWNENTAAPVQSRSEADSNLDRLLAQIGSGDVAANVRKWAGANPGVAQVIADEMIRIPSDRIQDQIKSFSFTANQTASSLSCVYVEQIHEYMANFLGDYYQGQWVRCSKQEHLVMYHLAHDKFINTSNFSVINGLLARRLVRTDPNFQLMNESFGHWVRTLEHPDWFDQFRREAETGGTWSLLRLPLLLLVAAGSLLITYLNHDTSASILTLIPGAAATMPLLLSRLNRQQPAIA</sequence>
<feature type="transmembrane region" description="Helical" evidence="2">
    <location>
        <begin position="12"/>
        <end position="33"/>
    </location>
</feature>
<keyword evidence="2" id="KW-0472">Membrane</keyword>
<proteinExistence type="predicted"/>
<feature type="transmembrane region" description="Helical" evidence="2">
    <location>
        <begin position="1382"/>
        <end position="1399"/>
    </location>
</feature>
<evidence type="ECO:0000256" key="2">
    <source>
        <dbReference type="SAM" id="Phobius"/>
    </source>
</evidence>
<name>A0A0J7XZJ8_9SPHN</name>
<feature type="transmembrane region" description="Helical" evidence="2">
    <location>
        <begin position="977"/>
        <end position="999"/>
    </location>
</feature>
<comment type="caution">
    <text evidence="3">The sequence shown here is derived from an EMBL/GenBank/DDBJ whole genome shotgun (WGS) entry which is preliminary data.</text>
</comment>
<keyword evidence="2" id="KW-1133">Transmembrane helix</keyword>
<feature type="transmembrane region" description="Helical" evidence="2">
    <location>
        <begin position="630"/>
        <end position="655"/>
    </location>
</feature>
<evidence type="ECO:0000313" key="4">
    <source>
        <dbReference type="Proteomes" id="UP000052268"/>
    </source>
</evidence>
<protein>
    <submittedName>
        <fullName evidence="3">Uncharacterized protein</fullName>
    </submittedName>
</protein>
<dbReference type="Proteomes" id="UP000052268">
    <property type="component" value="Unassembled WGS sequence"/>
</dbReference>
<organism evidence="3 4">
    <name type="scientific">Novosphingobium barchaimii LL02</name>
    <dbReference type="NCBI Taxonomy" id="1114963"/>
    <lineage>
        <taxon>Bacteria</taxon>
        <taxon>Pseudomonadati</taxon>
        <taxon>Pseudomonadota</taxon>
        <taxon>Alphaproteobacteria</taxon>
        <taxon>Sphingomonadales</taxon>
        <taxon>Sphingomonadaceae</taxon>
        <taxon>Novosphingobium</taxon>
    </lineage>
</organism>
<keyword evidence="2" id="KW-0812">Transmembrane</keyword>
<evidence type="ECO:0000313" key="3">
    <source>
        <dbReference type="EMBL" id="KMS56633.1"/>
    </source>
</evidence>
<dbReference type="PATRIC" id="fig|1114963.3.peg.1691"/>
<gene>
    <name evidence="3" type="ORF">V474_14375</name>
</gene>